<name>A0A2M7UID2_9BACT</name>
<dbReference type="Proteomes" id="UP000231071">
    <property type="component" value="Unassembled WGS sequence"/>
</dbReference>
<evidence type="ECO:0000313" key="2">
    <source>
        <dbReference type="EMBL" id="PIZ70972.1"/>
    </source>
</evidence>
<sequence>MEKGSEIKQFSKEQLSEERRRTAGVVIEKRRQYFDHQEGLFTQTEKIIQETKDSEANLDRVIDEIEVISQQIDERNNNAFRKFLNRFRVPDKKSQALKKSRSEKLTTKENFEQHFQQTQELLEQINIDKNNKAELVEAKQTISDFYKDAFEKWNEYLVEQEKSKVEEVIERYDVLIVHGIHPNFVPVGNSLLNLDVDWQTKLKIALVLEPSLAASTIKEGDSNRNMWARMGSIIRGGKVTKAYPQDLGTVATTIKKRYESGVLMPEKVSGQIEEAITERADGGYNELNIDECQTAGFYFCLDRTENLIKNDLVDLDEIYQTCQELGLPFYVIKNGLLYESLYDPDLKKVEIQREQEIRGQLIGVRVSQEQAMREKLKKELEESYEEYVDSILGKKIMPQEIRKSQFQLDDEQKNIIKQKLFTDPPFRCTFPEAECINSKFSGEGTYVEINALIKKDDFLGQEVDPNFFIKDCGIRFAPDEKVKKIAKIKQIGNKSVEYFIVNDSQFYRRSWSSRDKLFWLHQMDNTNLNNGYINNLNTLTGNEKLNLPLISNENYLKGMGDRIREVVERYQKSVNGNESRQIINFCQARIGNLIYHLYGFGDKAKELGDNETAEAAFEIANQYLPQETYREVVARRLDVEGRFVTTEADFT</sequence>
<proteinExistence type="predicted"/>
<feature type="region of interest" description="Disordered" evidence="1">
    <location>
        <begin position="1"/>
        <end position="21"/>
    </location>
</feature>
<dbReference type="AlphaFoldDB" id="A0A2M7UID2"/>
<reference evidence="3" key="1">
    <citation type="submission" date="2017-09" db="EMBL/GenBank/DDBJ databases">
        <title>Depth-based differentiation of microbial function through sediment-hosted aquifers and enrichment of novel symbionts in the deep terrestrial subsurface.</title>
        <authorList>
            <person name="Probst A.J."/>
            <person name="Ladd B."/>
            <person name="Jarett J.K."/>
            <person name="Geller-Mcgrath D.E."/>
            <person name="Sieber C.M.K."/>
            <person name="Emerson J.B."/>
            <person name="Anantharaman K."/>
            <person name="Thomas B.C."/>
            <person name="Malmstrom R."/>
            <person name="Stieglmeier M."/>
            <person name="Klingl A."/>
            <person name="Woyke T."/>
            <person name="Ryan C.M."/>
            <person name="Banfield J.F."/>
        </authorList>
    </citation>
    <scope>NUCLEOTIDE SEQUENCE [LARGE SCALE GENOMIC DNA]</scope>
</reference>
<evidence type="ECO:0000256" key="1">
    <source>
        <dbReference type="SAM" id="MobiDB-lite"/>
    </source>
</evidence>
<evidence type="ECO:0000313" key="3">
    <source>
        <dbReference type="Proteomes" id="UP000231071"/>
    </source>
</evidence>
<protein>
    <submittedName>
        <fullName evidence="2">Uncharacterized protein</fullName>
    </submittedName>
</protein>
<comment type="caution">
    <text evidence="2">The sequence shown here is derived from an EMBL/GenBank/DDBJ whole genome shotgun (WGS) entry which is preliminary data.</text>
</comment>
<organism evidence="2 3">
    <name type="scientific">Candidatus Portnoybacteria bacterium CG_4_10_14_0_2_um_filter_39_11</name>
    <dbReference type="NCBI Taxonomy" id="1974797"/>
    <lineage>
        <taxon>Bacteria</taxon>
        <taxon>Candidatus Portnoyibacteriota</taxon>
    </lineage>
</organism>
<dbReference type="EMBL" id="PFOI01000028">
    <property type="protein sequence ID" value="PIZ70972.1"/>
    <property type="molecule type" value="Genomic_DNA"/>
</dbReference>
<gene>
    <name evidence="2" type="ORF">COY09_01735</name>
</gene>
<accession>A0A2M7UID2</accession>